<name>A0A401LFQ8_9FIRM</name>
<protein>
    <recommendedName>
        <fullName evidence="5">Lipoprotein</fullName>
    </recommendedName>
</protein>
<proteinExistence type="predicted"/>
<evidence type="ECO:0000256" key="2">
    <source>
        <dbReference type="SAM" id="SignalP"/>
    </source>
</evidence>
<dbReference type="EMBL" id="BHVZ01000014">
    <property type="protein sequence ID" value="GCB30346.1"/>
    <property type="molecule type" value="Genomic_DNA"/>
</dbReference>
<dbReference type="AlphaFoldDB" id="A0A401LFQ8"/>
<comment type="caution">
    <text evidence="3">The sequence shown here is derived from an EMBL/GenBank/DDBJ whole genome shotgun (WGS) entry which is preliminary data.</text>
</comment>
<feature type="region of interest" description="Disordered" evidence="1">
    <location>
        <begin position="72"/>
        <end position="120"/>
    </location>
</feature>
<feature type="compositionally biased region" description="Basic and acidic residues" evidence="1">
    <location>
        <begin position="95"/>
        <end position="109"/>
    </location>
</feature>
<feature type="signal peptide" evidence="2">
    <location>
        <begin position="1"/>
        <end position="27"/>
    </location>
</feature>
<dbReference type="OrthoDB" id="9964002at2"/>
<organism evidence="3 4">
    <name type="scientific">Anaerotignum faecicola</name>
    <dbReference type="NCBI Taxonomy" id="2358141"/>
    <lineage>
        <taxon>Bacteria</taxon>
        <taxon>Bacillati</taxon>
        <taxon>Bacillota</taxon>
        <taxon>Clostridia</taxon>
        <taxon>Lachnospirales</taxon>
        <taxon>Anaerotignaceae</taxon>
        <taxon>Anaerotignum</taxon>
    </lineage>
</organism>
<dbReference type="Proteomes" id="UP000287361">
    <property type="component" value="Unassembled WGS sequence"/>
</dbReference>
<sequence>MFGRRAGLFSALAAVMLLLGGCGNAGANLGGTMDDYNNGRYANGGAAYWDGYGINSGRSMDGYNGANYTTYGTRNDSTGTTLGQDLEDTWDDLTGQDRKTKDKDSKAGSKTENNTNKVVD</sequence>
<dbReference type="PROSITE" id="PS51257">
    <property type="entry name" value="PROKAR_LIPOPROTEIN"/>
    <property type="match status" value="1"/>
</dbReference>
<evidence type="ECO:0000256" key="1">
    <source>
        <dbReference type="SAM" id="MobiDB-lite"/>
    </source>
</evidence>
<feature type="compositionally biased region" description="Polar residues" evidence="1">
    <location>
        <begin position="110"/>
        <end position="120"/>
    </location>
</feature>
<reference evidence="3 4" key="1">
    <citation type="submission" date="2018-10" db="EMBL/GenBank/DDBJ databases">
        <title>Draft Genome Sequence of Anaerotignum sp. KCTC 15736.</title>
        <authorList>
            <person name="Choi S.H."/>
            <person name="Kim J.S."/>
            <person name="Kang S.W."/>
            <person name="Lee J.S."/>
            <person name="Park S.H."/>
        </authorList>
    </citation>
    <scope>NUCLEOTIDE SEQUENCE [LARGE SCALE GENOMIC DNA]</scope>
    <source>
        <strain evidence="3 4">KCTC 15736</strain>
    </source>
</reference>
<feature type="compositionally biased region" description="Polar residues" evidence="1">
    <location>
        <begin position="72"/>
        <end position="83"/>
    </location>
</feature>
<accession>A0A401LFQ8</accession>
<feature type="chain" id="PRO_5019013580" description="Lipoprotein" evidence="2">
    <location>
        <begin position="28"/>
        <end position="120"/>
    </location>
</feature>
<keyword evidence="2" id="KW-0732">Signal</keyword>
<evidence type="ECO:0008006" key="5">
    <source>
        <dbReference type="Google" id="ProtNLM"/>
    </source>
</evidence>
<keyword evidence="4" id="KW-1185">Reference proteome</keyword>
<evidence type="ECO:0000313" key="3">
    <source>
        <dbReference type="EMBL" id="GCB30346.1"/>
    </source>
</evidence>
<evidence type="ECO:0000313" key="4">
    <source>
        <dbReference type="Proteomes" id="UP000287361"/>
    </source>
</evidence>
<gene>
    <name evidence="3" type="ORF">KGMB03357_20070</name>
</gene>